<dbReference type="Proteomes" id="UP000192731">
    <property type="component" value="Unassembled WGS sequence"/>
</dbReference>
<feature type="binding site" evidence="7">
    <location>
        <position position="477"/>
    </location>
    <ligand>
        <name>ATP</name>
        <dbReference type="ChEBI" id="CHEBI:30616"/>
    </ligand>
</feature>
<feature type="active site" description="Proton acceptor; for glutaminase activity" evidence="7">
    <location>
        <position position="53"/>
    </location>
</feature>
<keyword evidence="6 7" id="KW-0520">NAD</keyword>
<evidence type="ECO:0000256" key="5">
    <source>
        <dbReference type="ARBA" id="ARBA00022840"/>
    </source>
</evidence>
<evidence type="ECO:0000313" key="12">
    <source>
        <dbReference type="Proteomes" id="UP000192731"/>
    </source>
</evidence>
<dbReference type="SUPFAM" id="SSF56317">
    <property type="entry name" value="Carbon-nitrogen hydrolase"/>
    <property type="match status" value="1"/>
</dbReference>
<evidence type="ECO:0000259" key="10">
    <source>
        <dbReference type="PROSITE" id="PS50263"/>
    </source>
</evidence>
<feature type="active site" description="For glutaminase activity" evidence="7">
    <location>
        <position position="122"/>
    </location>
</feature>
<evidence type="ECO:0000313" key="11">
    <source>
        <dbReference type="EMBL" id="SMB87986.1"/>
    </source>
</evidence>
<dbReference type="InterPro" id="IPR036526">
    <property type="entry name" value="C-N_Hydrolase_sf"/>
</dbReference>
<proteinExistence type="inferred from homology"/>
<feature type="binding site" evidence="7">
    <location>
        <position position="482"/>
    </location>
    <ligand>
        <name>deamido-NAD(+)</name>
        <dbReference type="ChEBI" id="CHEBI:58437"/>
        <note>ligand shared between two neighboring subunits</note>
    </ligand>
</feature>
<feature type="binding site" evidence="7">
    <location>
        <begin position="487"/>
        <end position="490"/>
    </location>
    <ligand>
        <name>deamido-NAD(+)</name>
        <dbReference type="ChEBI" id="CHEBI:58437"/>
        <note>ligand shared between two neighboring subunits</note>
    </ligand>
</feature>
<evidence type="ECO:0000256" key="7">
    <source>
        <dbReference type="HAMAP-Rule" id="MF_02090"/>
    </source>
</evidence>
<dbReference type="GO" id="GO:0005737">
    <property type="term" value="C:cytoplasm"/>
    <property type="evidence" value="ECO:0007669"/>
    <property type="project" value="InterPro"/>
</dbReference>
<keyword evidence="5 7" id="KW-0067">ATP-binding</keyword>
<dbReference type="Gene3D" id="3.40.50.620">
    <property type="entry name" value="HUPs"/>
    <property type="match status" value="1"/>
</dbReference>
<dbReference type="HAMAP" id="MF_02090">
    <property type="entry name" value="NadE_glutamine_dep"/>
    <property type="match status" value="1"/>
</dbReference>
<feature type="binding site" evidence="7">
    <location>
        <position position="205"/>
    </location>
    <ligand>
        <name>L-glutamine</name>
        <dbReference type="ChEBI" id="CHEBI:58359"/>
    </ligand>
</feature>
<dbReference type="InterPro" id="IPR014729">
    <property type="entry name" value="Rossmann-like_a/b/a_fold"/>
</dbReference>
<dbReference type="InterPro" id="IPR014445">
    <property type="entry name" value="Gln-dep_NAD_synthase"/>
</dbReference>
<comment type="similarity">
    <text evidence="9">Belongs to the NAD synthetase family.</text>
</comment>
<dbReference type="EC" id="6.3.5.1" evidence="7 8"/>
<dbReference type="Gene3D" id="1.10.10.1140">
    <property type="entry name" value="Glutamine-dependent NAD+ synthetase, C-terminal domain"/>
    <property type="match status" value="1"/>
</dbReference>
<sequence length="652" mass="73669">MEGDDCMNNYGFLKVAAATPKIKVADTIYNTQEILRLMDEASEQECALLVFPELSLTGYTCGDLFQQRHLLDSAVEQLDFILQSSRDNQVLTLIGMPLSIKQRLYNCAVAILKGRILGIVPKMHIPNSKEYYEKRWFNSGFDYAKESTVIELLGQKVSFGSLLFECTDLPFSLGVEICEDLWSPIPPSSYLSLKGASIIANLSASNEYVGKSDYRKLLISQQSSRCICGYIYASAGVHESTTDLVFGGDSAIYENGTSLKESQLFNRESELIISEIDIERLISERQKNTSFSENTTFLTQELNTEIINFSYVKDFRLSTLSREINPLPFVPGEEKTLDSHCQEIFSITTAALAKRLEHTKIDKVVVGISGGLDSTLALLSIVQTFDLLNIERKNILAITMPGFGTSDLTYNYARDLMEKLGVTSKEINITEACLTHFKDIEHDKKILDTTYENVQARERTQILMDYANKNNALVMGTGDLSELALGWATYNGDHMSMYSLNSGIPKTLVQFLLKWAADNNMYGLKETLYGILDMPISPELIPTDKEGAIKQKTEDLVGPYELHDFYLYYFLRYGMSPKKILFLAETAFKDKYPKETILKWLKVFYHRFFSQQFKRSCIPDGPKVGSVSLSPRGDWRMPSDASSSIWLKELEE</sequence>
<dbReference type="GO" id="GO:0005524">
    <property type="term" value="F:ATP binding"/>
    <property type="evidence" value="ECO:0007669"/>
    <property type="project" value="UniProtKB-UniRule"/>
</dbReference>
<dbReference type="GO" id="GO:0008795">
    <property type="term" value="F:NAD+ synthase activity"/>
    <property type="evidence" value="ECO:0007669"/>
    <property type="project" value="UniProtKB-UniRule"/>
</dbReference>
<dbReference type="EMBL" id="FWWT01000015">
    <property type="protein sequence ID" value="SMB87986.1"/>
    <property type="molecule type" value="Genomic_DNA"/>
</dbReference>
<keyword evidence="3 7" id="KW-0436">Ligase</keyword>
<evidence type="ECO:0000256" key="8">
    <source>
        <dbReference type="PIRNR" id="PIRNR006630"/>
    </source>
</evidence>
<dbReference type="InterPro" id="IPR022310">
    <property type="entry name" value="NAD/GMP_synthase"/>
</dbReference>
<dbReference type="GO" id="GO:0009435">
    <property type="term" value="P:NAD+ biosynthetic process"/>
    <property type="evidence" value="ECO:0007669"/>
    <property type="project" value="UniProtKB-UniRule"/>
</dbReference>
<comment type="pathway">
    <text evidence="1 7 8">Cofactor biosynthesis; NAD(+) biosynthesis; NAD(+) from deamido-NAD(+) (L-Gln route): step 1/1.</text>
</comment>
<dbReference type="UniPathway" id="UPA00253">
    <property type="reaction ID" value="UER00334"/>
</dbReference>
<evidence type="ECO:0000256" key="6">
    <source>
        <dbReference type="ARBA" id="ARBA00023027"/>
    </source>
</evidence>
<dbReference type="CDD" id="cd00553">
    <property type="entry name" value="NAD_synthase"/>
    <property type="match status" value="1"/>
</dbReference>
<dbReference type="FunFam" id="1.10.10.1140:FF:000001">
    <property type="entry name" value="Glutamine-dependent NAD(+) synthetase"/>
    <property type="match status" value="1"/>
</dbReference>
<comment type="catalytic activity">
    <reaction evidence="7 8">
        <text>deamido-NAD(+) + L-glutamine + ATP + H2O = L-glutamate + AMP + diphosphate + NAD(+) + H(+)</text>
        <dbReference type="Rhea" id="RHEA:24384"/>
        <dbReference type="ChEBI" id="CHEBI:15377"/>
        <dbReference type="ChEBI" id="CHEBI:15378"/>
        <dbReference type="ChEBI" id="CHEBI:29985"/>
        <dbReference type="ChEBI" id="CHEBI:30616"/>
        <dbReference type="ChEBI" id="CHEBI:33019"/>
        <dbReference type="ChEBI" id="CHEBI:57540"/>
        <dbReference type="ChEBI" id="CHEBI:58359"/>
        <dbReference type="ChEBI" id="CHEBI:58437"/>
        <dbReference type="ChEBI" id="CHEBI:456215"/>
        <dbReference type="EC" id="6.3.5.1"/>
    </reaction>
</comment>
<dbReference type="InterPro" id="IPR041856">
    <property type="entry name" value="NAD+_synth_C"/>
</dbReference>
<dbReference type="PANTHER" id="PTHR23090:SF9">
    <property type="entry name" value="GLUTAMINE-DEPENDENT NAD(+) SYNTHETASE"/>
    <property type="match status" value="1"/>
</dbReference>
<reference evidence="11 12" key="1">
    <citation type="submission" date="2017-04" db="EMBL/GenBank/DDBJ databases">
        <authorList>
            <person name="Afonso C.L."/>
            <person name="Miller P.J."/>
            <person name="Scott M.A."/>
            <person name="Spackman E."/>
            <person name="Goraichik I."/>
            <person name="Dimitrov K.M."/>
            <person name="Suarez D.L."/>
            <person name="Swayne D.E."/>
        </authorList>
    </citation>
    <scope>NUCLEOTIDE SEQUENCE [LARGE SCALE GENOMIC DNA]</scope>
    <source>
        <strain evidence="11 12">DSM 11270</strain>
    </source>
</reference>
<feature type="active site" description="Nucleophile; for glutaminase activity" evidence="7">
    <location>
        <position position="178"/>
    </location>
</feature>
<dbReference type="Pfam" id="PF00795">
    <property type="entry name" value="CN_hydrolase"/>
    <property type="match status" value="1"/>
</dbReference>
<evidence type="ECO:0000256" key="1">
    <source>
        <dbReference type="ARBA" id="ARBA00005188"/>
    </source>
</evidence>
<feature type="binding site" evidence="7">
    <location>
        <position position="453"/>
    </location>
    <ligand>
        <name>deamido-NAD(+)</name>
        <dbReference type="ChEBI" id="CHEBI:58437"/>
        <note>ligand shared between two neighboring subunits</note>
    </ligand>
</feature>
<dbReference type="Pfam" id="PF02540">
    <property type="entry name" value="NAD_synthase"/>
    <property type="match status" value="1"/>
</dbReference>
<feature type="binding site" evidence="7">
    <location>
        <position position="614"/>
    </location>
    <ligand>
        <name>deamido-NAD(+)</name>
        <dbReference type="ChEBI" id="CHEBI:58437"/>
        <note>ligand shared between two neighboring subunits</note>
    </ligand>
</feature>
<feature type="domain" description="CN hydrolase" evidence="10">
    <location>
        <begin position="13"/>
        <end position="278"/>
    </location>
</feature>
<dbReference type="GO" id="GO:0004359">
    <property type="term" value="F:glutaminase activity"/>
    <property type="evidence" value="ECO:0007669"/>
    <property type="project" value="InterPro"/>
</dbReference>
<comment type="caution">
    <text evidence="7">Lacks conserved residue(s) required for the propagation of feature annotation.</text>
</comment>
<protein>
    <recommendedName>
        <fullName evidence="7 8">Glutamine-dependent NAD(+) synthetase</fullName>
        <ecNumber evidence="7 8">6.3.5.1</ecNumber>
    </recommendedName>
    <alternativeName>
        <fullName evidence="7 8">NAD(+) synthase [glutamine-hydrolyzing]</fullName>
    </alternativeName>
</protein>
<evidence type="ECO:0000256" key="4">
    <source>
        <dbReference type="ARBA" id="ARBA00022741"/>
    </source>
</evidence>
<dbReference type="CDD" id="cd07570">
    <property type="entry name" value="GAT_Gln-NAD-synth"/>
    <property type="match status" value="1"/>
</dbReference>
<dbReference type="InterPro" id="IPR003694">
    <property type="entry name" value="NAD_synthase"/>
</dbReference>
<dbReference type="GO" id="GO:0003952">
    <property type="term" value="F:NAD+ synthase (glutamine-hydrolyzing) activity"/>
    <property type="evidence" value="ECO:0007669"/>
    <property type="project" value="UniProtKB-UniRule"/>
</dbReference>
<dbReference type="NCBIfam" id="NF002730">
    <property type="entry name" value="PRK02628.1"/>
    <property type="match status" value="1"/>
</dbReference>
<name>A0A1W1V3X7_DESTI</name>
<organism evidence="11 12">
    <name type="scientific">Desulfonispora thiosulfatigenes DSM 11270</name>
    <dbReference type="NCBI Taxonomy" id="656914"/>
    <lineage>
        <taxon>Bacteria</taxon>
        <taxon>Bacillati</taxon>
        <taxon>Bacillota</taxon>
        <taxon>Clostridia</taxon>
        <taxon>Eubacteriales</taxon>
        <taxon>Peptococcaceae</taxon>
        <taxon>Desulfonispora</taxon>
    </lineage>
</organism>
<gene>
    <name evidence="7" type="primary">nadE</name>
    <name evidence="11" type="ORF">SAMN00017405_1808</name>
</gene>
<keyword evidence="4 7" id="KW-0547">Nucleotide-binding</keyword>
<dbReference type="PANTHER" id="PTHR23090">
    <property type="entry name" value="NH 3 /GLUTAMINE-DEPENDENT NAD + SYNTHETASE"/>
    <property type="match status" value="1"/>
</dbReference>
<evidence type="ECO:0000256" key="9">
    <source>
        <dbReference type="RuleBase" id="RU003811"/>
    </source>
</evidence>
<comment type="similarity">
    <text evidence="2 7 8">In the C-terminal section; belongs to the NAD synthetase family.</text>
</comment>
<dbReference type="STRING" id="656914.SAMN00017405_1808"/>
<comment type="function">
    <text evidence="7">Catalyzes the ATP-dependent amidation of deamido-NAD to form NAD. Uses L-glutamine as a nitrogen source.</text>
</comment>
<dbReference type="InterPro" id="IPR003010">
    <property type="entry name" value="C-N_Hydrolase"/>
</dbReference>
<keyword evidence="12" id="KW-1185">Reference proteome</keyword>
<dbReference type="PIRSF" id="PIRSF006630">
    <property type="entry name" value="NADS_GAT"/>
    <property type="match status" value="1"/>
</dbReference>
<evidence type="ECO:0000256" key="3">
    <source>
        <dbReference type="ARBA" id="ARBA00022598"/>
    </source>
</evidence>
<dbReference type="PROSITE" id="PS50263">
    <property type="entry name" value="CN_HYDROLASE"/>
    <property type="match status" value="1"/>
</dbReference>
<dbReference type="AlphaFoldDB" id="A0A1W1V3X7"/>
<dbReference type="NCBIfam" id="TIGR00552">
    <property type="entry name" value="nadE"/>
    <property type="match status" value="1"/>
</dbReference>
<dbReference type="Gene3D" id="3.60.110.10">
    <property type="entry name" value="Carbon-nitrogen hydrolase"/>
    <property type="match status" value="1"/>
</dbReference>
<feature type="binding site" evidence="7">
    <location>
        <begin position="367"/>
        <end position="374"/>
    </location>
    <ligand>
        <name>ATP</name>
        <dbReference type="ChEBI" id="CHEBI:30616"/>
    </ligand>
</feature>
<evidence type="ECO:0000256" key="2">
    <source>
        <dbReference type="ARBA" id="ARBA00007145"/>
    </source>
</evidence>
<accession>A0A1W1V3X7</accession>
<dbReference type="SUPFAM" id="SSF52402">
    <property type="entry name" value="Adenine nucleotide alpha hydrolases-like"/>
    <property type="match status" value="1"/>
</dbReference>
<feature type="binding site" evidence="7">
    <location>
        <position position="211"/>
    </location>
    <ligand>
        <name>L-glutamine</name>
        <dbReference type="ChEBI" id="CHEBI:58359"/>
    </ligand>
</feature>